<evidence type="ECO:0000313" key="1">
    <source>
        <dbReference type="EMBL" id="MXU86596.1"/>
    </source>
</evidence>
<organism evidence="1">
    <name type="scientific">Ixodes ricinus</name>
    <name type="common">Common tick</name>
    <name type="synonym">Acarus ricinus</name>
    <dbReference type="NCBI Taxonomy" id="34613"/>
    <lineage>
        <taxon>Eukaryota</taxon>
        <taxon>Metazoa</taxon>
        <taxon>Ecdysozoa</taxon>
        <taxon>Arthropoda</taxon>
        <taxon>Chelicerata</taxon>
        <taxon>Arachnida</taxon>
        <taxon>Acari</taxon>
        <taxon>Parasitiformes</taxon>
        <taxon>Ixodida</taxon>
        <taxon>Ixodoidea</taxon>
        <taxon>Ixodidae</taxon>
        <taxon>Ixodinae</taxon>
        <taxon>Ixodes</taxon>
    </lineage>
</organism>
<reference evidence="1" key="1">
    <citation type="submission" date="2019-12" db="EMBL/GenBank/DDBJ databases">
        <title>An insight into the sialome of adult female Ixodes ricinus ticks feeding for 6 days.</title>
        <authorList>
            <person name="Perner J."/>
            <person name="Ribeiro J.M.C."/>
        </authorList>
    </citation>
    <scope>NUCLEOTIDE SEQUENCE</scope>
    <source>
        <strain evidence="1">Semi-engorged</strain>
        <tissue evidence="1">Salivary glands</tissue>
    </source>
</reference>
<sequence length="92" mass="8979">MDCEGSRSGPGCAMALMFVTRGSCSSTTSWLTAYFDGVFWTALEEEGRLVPVSCWVTTGAATSGLVATGAGVGGAGGAGCAGGGVGVRSVCC</sequence>
<dbReference type="AlphaFoldDB" id="A0A6B0UE14"/>
<accession>A0A6B0UE14</accession>
<protein>
    <submittedName>
        <fullName evidence="1">Putative secreted protein</fullName>
    </submittedName>
</protein>
<dbReference type="EMBL" id="GIFC01004513">
    <property type="protein sequence ID" value="MXU86596.1"/>
    <property type="molecule type" value="Transcribed_RNA"/>
</dbReference>
<proteinExistence type="predicted"/>
<name>A0A6B0UE14_IXORI</name>